<dbReference type="AlphaFoldDB" id="A0A9W9SFL8"/>
<proteinExistence type="predicted"/>
<dbReference type="EMBL" id="JAPZBS010000004">
    <property type="protein sequence ID" value="KAJ5377737.1"/>
    <property type="molecule type" value="Genomic_DNA"/>
</dbReference>
<dbReference type="Gene3D" id="3.40.390.10">
    <property type="entry name" value="Collagenase (Catalytic Domain)"/>
    <property type="match status" value="1"/>
</dbReference>
<reference evidence="1" key="2">
    <citation type="journal article" date="2023" name="IMA Fungus">
        <title>Comparative genomic study of the Penicillium genus elucidates a diverse pangenome and 15 lateral gene transfer events.</title>
        <authorList>
            <person name="Petersen C."/>
            <person name="Sorensen T."/>
            <person name="Nielsen M.R."/>
            <person name="Sondergaard T.E."/>
            <person name="Sorensen J.L."/>
            <person name="Fitzpatrick D.A."/>
            <person name="Frisvad J.C."/>
            <person name="Nielsen K.L."/>
        </authorList>
    </citation>
    <scope>NUCLEOTIDE SEQUENCE</scope>
    <source>
        <strain evidence="1">IBT 29864</strain>
    </source>
</reference>
<comment type="caution">
    <text evidence="1">The sequence shown here is derived from an EMBL/GenBank/DDBJ whole genome shotgun (WGS) entry which is preliminary data.</text>
</comment>
<protein>
    <submittedName>
        <fullName evidence="1">Uncharacterized protein</fullName>
    </submittedName>
</protein>
<evidence type="ECO:0000313" key="2">
    <source>
        <dbReference type="Proteomes" id="UP001147782"/>
    </source>
</evidence>
<dbReference type="RefSeq" id="XP_056556600.1">
    <property type="nucleotide sequence ID" value="XM_056698075.1"/>
</dbReference>
<dbReference type="GO" id="GO:0008237">
    <property type="term" value="F:metallopeptidase activity"/>
    <property type="evidence" value="ECO:0007669"/>
    <property type="project" value="InterPro"/>
</dbReference>
<gene>
    <name evidence="1" type="ORF">N7496_005146</name>
</gene>
<dbReference type="InterPro" id="IPR024079">
    <property type="entry name" value="MetalloPept_cat_dom_sf"/>
</dbReference>
<sequence>MNARCSTALDEKYQDRCQNPGLAAYTWNTKTDAEDHNTAPRYNKDDAVSNMHFCDQFFEYKALDTVVNKEKDKDDFKWRYNVDKYRNQGKRTVLIPLPSHRTNLTHLGYIMLHEFMHASVMTYKQNKNRWIADYRMQMYEYEKQTGSPPRYKRKIVVHDIYKPYYCKILARSAREHIVQDAITLNAKYVQSKLADKQYPWLPLADTEALTWWEKSSAALFYDTDGTYGINLDALPTDLTTSDDGDYSAHDLGDDEIIISSDQPDTDVITSQSDYTDSFNSQLALWSSFVHTPDPDCAKSGDSAPDGRSSFSVDDADASIKDFCSDTNLYNVVFTPPISQGTGQTKDGNTKALGASGSYEINGGKDKLWVGAYFASGSCTGMYTWPPTGEGLRDTDLCLDRFRAIMNGCDESTTKAKYGGSLDETCLVYQVMAVGSDESNPTGTIPSGNHGDIKCEDTDGLVGGKETCTCWYENLPDQREVFGLPKTGGCEDIDFRPAWTYSEDPDYRPENIVPS</sequence>
<dbReference type="GeneID" id="81437254"/>
<accession>A0A9W9SFL8</accession>
<evidence type="ECO:0000313" key="1">
    <source>
        <dbReference type="EMBL" id="KAJ5377737.1"/>
    </source>
</evidence>
<organism evidence="1 2">
    <name type="scientific">Penicillium cataractarum</name>
    <dbReference type="NCBI Taxonomy" id="2100454"/>
    <lineage>
        <taxon>Eukaryota</taxon>
        <taxon>Fungi</taxon>
        <taxon>Dikarya</taxon>
        <taxon>Ascomycota</taxon>
        <taxon>Pezizomycotina</taxon>
        <taxon>Eurotiomycetes</taxon>
        <taxon>Eurotiomycetidae</taxon>
        <taxon>Eurotiales</taxon>
        <taxon>Aspergillaceae</taxon>
        <taxon>Penicillium</taxon>
    </lineage>
</organism>
<name>A0A9W9SFL8_9EURO</name>
<reference evidence="1" key="1">
    <citation type="submission" date="2022-11" db="EMBL/GenBank/DDBJ databases">
        <authorList>
            <person name="Petersen C."/>
        </authorList>
    </citation>
    <scope>NUCLEOTIDE SEQUENCE</scope>
    <source>
        <strain evidence="1">IBT 29864</strain>
    </source>
</reference>
<dbReference type="OrthoDB" id="1896086at2759"/>
<dbReference type="Proteomes" id="UP001147782">
    <property type="component" value="Unassembled WGS sequence"/>
</dbReference>
<keyword evidence="2" id="KW-1185">Reference proteome</keyword>